<dbReference type="Proteomes" id="UP001432146">
    <property type="component" value="Unassembled WGS sequence"/>
</dbReference>
<accession>A0AAW0ZL54</accession>
<reference evidence="1 2" key="1">
    <citation type="submission" date="2024-05" db="EMBL/GenBank/DDBJ databases">
        <title>The nuclear and mitochondrial genome assemblies of Tetragonisca angustula (Apidae: Meliponini), a tiny yet remarkable pollinator in the Neotropics.</title>
        <authorList>
            <person name="Ferrari R."/>
            <person name="Ricardo P.C."/>
            <person name="Dias F.C."/>
            <person name="Araujo N.S."/>
            <person name="Soares D.O."/>
            <person name="Zhou Q.-S."/>
            <person name="Zhu C.-D."/>
            <person name="Coutinho L."/>
            <person name="Airas M.C."/>
            <person name="Batista T.M."/>
        </authorList>
    </citation>
    <scope>NUCLEOTIDE SEQUENCE [LARGE SCALE GENOMIC DNA]</scope>
    <source>
        <strain evidence="1">ASF017062</strain>
        <tissue evidence="1">Abdomen</tissue>
    </source>
</reference>
<name>A0AAW0ZL54_9HYME</name>
<evidence type="ECO:0000313" key="1">
    <source>
        <dbReference type="EMBL" id="KAK9298522.1"/>
    </source>
</evidence>
<evidence type="ECO:0000313" key="2">
    <source>
        <dbReference type="Proteomes" id="UP001432146"/>
    </source>
</evidence>
<comment type="caution">
    <text evidence="1">The sequence shown here is derived from an EMBL/GenBank/DDBJ whole genome shotgun (WGS) entry which is preliminary data.</text>
</comment>
<proteinExistence type="predicted"/>
<organism evidence="1 2">
    <name type="scientific">Tetragonisca angustula</name>
    <dbReference type="NCBI Taxonomy" id="166442"/>
    <lineage>
        <taxon>Eukaryota</taxon>
        <taxon>Metazoa</taxon>
        <taxon>Ecdysozoa</taxon>
        <taxon>Arthropoda</taxon>
        <taxon>Hexapoda</taxon>
        <taxon>Insecta</taxon>
        <taxon>Pterygota</taxon>
        <taxon>Neoptera</taxon>
        <taxon>Endopterygota</taxon>
        <taxon>Hymenoptera</taxon>
        <taxon>Apocrita</taxon>
        <taxon>Aculeata</taxon>
        <taxon>Apoidea</taxon>
        <taxon>Anthophila</taxon>
        <taxon>Apidae</taxon>
        <taxon>Tetragonisca</taxon>
    </lineage>
</organism>
<sequence>MNIGKRILSCDILKHQGTLTNSKRWIFTRSSNETLRNNDRDSPVTLSNVEEHWKTVNAGFTCNILKLRGTLTNSKRWIFTRSSNETLGNNDRDSPATLSNVEEHWKTVNAGFTCNIFKLRGTLTNSKRWIFTRNSNERLKTKDRHSAARFSNVEKR</sequence>
<dbReference type="EMBL" id="JAWNGG020000173">
    <property type="protein sequence ID" value="KAK9298522.1"/>
    <property type="molecule type" value="Genomic_DNA"/>
</dbReference>
<gene>
    <name evidence="1" type="ORF">QLX08_008196</name>
</gene>
<keyword evidence="2" id="KW-1185">Reference proteome</keyword>
<protein>
    <submittedName>
        <fullName evidence="1">Uncharacterized protein</fullName>
    </submittedName>
</protein>
<dbReference type="AlphaFoldDB" id="A0AAW0ZL54"/>